<accession>A0AAD7FDP9</accession>
<evidence type="ECO:0000313" key="3">
    <source>
        <dbReference type="Proteomes" id="UP001221142"/>
    </source>
</evidence>
<dbReference type="EMBL" id="JARKIF010000020">
    <property type="protein sequence ID" value="KAJ7617837.1"/>
    <property type="molecule type" value="Genomic_DNA"/>
</dbReference>
<keyword evidence="1" id="KW-0732">Signal</keyword>
<evidence type="ECO:0000313" key="2">
    <source>
        <dbReference type="EMBL" id="KAJ7617837.1"/>
    </source>
</evidence>
<evidence type="ECO:0000256" key="1">
    <source>
        <dbReference type="SAM" id="SignalP"/>
    </source>
</evidence>
<feature type="signal peptide" evidence="1">
    <location>
        <begin position="1"/>
        <end position="19"/>
    </location>
</feature>
<proteinExistence type="predicted"/>
<evidence type="ECO:0008006" key="4">
    <source>
        <dbReference type="Google" id="ProtNLM"/>
    </source>
</evidence>
<organism evidence="2 3">
    <name type="scientific">Roridomyces roridus</name>
    <dbReference type="NCBI Taxonomy" id="1738132"/>
    <lineage>
        <taxon>Eukaryota</taxon>
        <taxon>Fungi</taxon>
        <taxon>Dikarya</taxon>
        <taxon>Basidiomycota</taxon>
        <taxon>Agaricomycotina</taxon>
        <taxon>Agaricomycetes</taxon>
        <taxon>Agaricomycetidae</taxon>
        <taxon>Agaricales</taxon>
        <taxon>Marasmiineae</taxon>
        <taxon>Mycenaceae</taxon>
        <taxon>Roridomyces</taxon>
    </lineage>
</organism>
<gene>
    <name evidence="2" type="ORF">FB45DRAFT_840672</name>
</gene>
<dbReference type="Proteomes" id="UP001221142">
    <property type="component" value="Unassembled WGS sequence"/>
</dbReference>
<keyword evidence="3" id="KW-1185">Reference proteome</keyword>
<reference evidence="2" key="1">
    <citation type="submission" date="2023-03" db="EMBL/GenBank/DDBJ databases">
        <title>Massive genome expansion in bonnet fungi (Mycena s.s.) driven by repeated elements and novel gene families across ecological guilds.</title>
        <authorList>
            <consortium name="Lawrence Berkeley National Laboratory"/>
            <person name="Harder C.B."/>
            <person name="Miyauchi S."/>
            <person name="Viragh M."/>
            <person name="Kuo A."/>
            <person name="Thoen E."/>
            <person name="Andreopoulos B."/>
            <person name="Lu D."/>
            <person name="Skrede I."/>
            <person name="Drula E."/>
            <person name="Henrissat B."/>
            <person name="Morin E."/>
            <person name="Kohler A."/>
            <person name="Barry K."/>
            <person name="LaButti K."/>
            <person name="Morin E."/>
            <person name="Salamov A."/>
            <person name="Lipzen A."/>
            <person name="Mereny Z."/>
            <person name="Hegedus B."/>
            <person name="Baldrian P."/>
            <person name="Stursova M."/>
            <person name="Weitz H."/>
            <person name="Taylor A."/>
            <person name="Grigoriev I.V."/>
            <person name="Nagy L.G."/>
            <person name="Martin F."/>
            <person name="Kauserud H."/>
        </authorList>
    </citation>
    <scope>NUCLEOTIDE SEQUENCE</scope>
    <source>
        <strain evidence="2">9284</strain>
    </source>
</reference>
<comment type="caution">
    <text evidence="2">The sequence shown here is derived from an EMBL/GenBank/DDBJ whole genome shotgun (WGS) entry which is preliminary data.</text>
</comment>
<feature type="chain" id="PRO_5042220508" description="Cell wall galactomannoprotein" evidence="1">
    <location>
        <begin position="20"/>
        <end position="144"/>
    </location>
</feature>
<dbReference type="AlphaFoldDB" id="A0AAD7FDP9"/>
<name>A0AAD7FDP9_9AGAR</name>
<sequence>MARFTSLIVALFVASASVAAPVETRGIGSLACNIDRAKIVAALVQSNISVGKIDTSDPDTATAVTAAKAGLSQVTSAIESIAEALFTGQAPPDSARVGVSLGLNATRSALDGITNPAVSSSVAAAQTNVQSAIDDGNAVLADCS</sequence>
<protein>
    <recommendedName>
        <fullName evidence="4">Cell wall galactomannoprotein</fullName>
    </recommendedName>
</protein>